<dbReference type="EMBL" id="KZ613507">
    <property type="protein sequence ID" value="PMD16219.1"/>
    <property type="molecule type" value="Genomic_DNA"/>
</dbReference>
<dbReference type="Proteomes" id="UP000235672">
    <property type="component" value="Unassembled WGS sequence"/>
</dbReference>
<proteinExistence type="predicted"/>
<sequence>MAQLGIVASGLGIASFATQVGDSIGKLKSHWDAIKEAPEDIKWSNHNHTHDLSALVLEADASHDINKMHLKDEKGYCNIFPHDFVAFFSAAFCTEVNASRKQCPNERVNVFHPINTTDVSTRMVQICQIISSREIKALGGA</sequence>
<name>A0A2J6PQD6_9HELO</name>
<accession>A0A2J6PQD6</accession>
<protein>
    <submittedName>
        <fullName evidence="1">Uncharacterized protein</fullName>
    </submittedName>
</protein>
<reference evidence="1 2" key="1">
    <citation type="submission" date="2016-05" db="EMBL/GenBank/DDBJ databases">
        <title>A degradative enzymes factory behind the ericoid mycorrhizal symbiosis.</title>
        <authorList>
            <consortium name="DOE Joint Genome Institute"/>
            <person name="Martino E."/>
            <person name="Morin E."/>
            <person name="Grelet G."/>
            <person name="Kuo A."/>
            <person name="Kohler A."/>
            <person name="Daghino S."/>
            <person name="Barry K."/>
            <person name="Choi C."/>
            <person name="Cichocki N."/>
            <person name="Clum A."/>
            <person name="Copeland A."/>
            <person name="Hainaut M."/>
            <person name="Haridas S."/>
            <person name="Labutti K."/>
            <person name="Lindquist E."/>
            <person name="Lipzen A."/>
            <person name="Khouja H.-R."/>
            <person name="Murat C."/>
            <person name="Ohm R."/>
            <person name="Olson A."/>
            <person name="Spatafora J."/>
            <person name="Veneault-Fourrey C."/>
            <person name="Henrissat B."/>
            <person name="Grigoriev I."/>
            <person name="Martin F."/>
            <person name="Perotto S."/>
        </authorList>
    </citation>
    <scope>NUCLEOTIDE SEQUENCE [LARGE SCALE GENOMIC DNA]</scope>
    <source>
        <strain evidence="1 2">UAMH 7357</strain>
    </source>
</reference>
<organism evidence="1 2">
    <name type="scientific">Hyaloscypha hepaticicola</name>
    <dbReference type="NCBI Taxonomy" id="2082293"/>
    <lineage>
        <taxon>Eukaryota</taxon>
        <taxon>Fungi</taxon>
        <taxon>Dikarya</taxon>
        <taxon>Ascomycota</taxon>
        <taxon>Pezizomycotina</taxon>
        <taxon>Leotiomycetes</taxon>
        <taxon>Helotiales</taxon>
        <taxon>Hyaloscyphaceae</taxon>
        <taxon>Hyaloscypha</taxon>
    </lineage>
</organism>
<evidence type="ECO:0000313" key="1">
    <source>
        <dbReference type="EMBL" id="PMD16219.1"/>
    </source>
</evidence>
<dbReference type="AlphaFoldDB" id="A0A2J6PQD6"/>
<gene>
    <name evidence="1" type="ORF">NA56DRAFT_709025</name>
</gene>
<evidence type="ECO:0000313" key="2">
    <source>
        <dbReference type="Proteomes" id="UP000235672"/>
    </source>
</evidence>
<keyword evidence="2" id="KW-1185">Reference proteome</keyword>
<dbReference type="OrthoDB" id="3200163at2759"/>